<evidence type="ECO:0000313" key="1">
    <source>
        <dbReference type="EMBL" id="RPF28615.1"/>
    </source>
</evidence>
<sequence>MTIPVQQSLAGFIAGNAEASFTDAGITQVRFRPDASPGHGIGL</sequence>
<dbReference type="RefSeq" id="WP_281274896.1">
    <property type="nucleotide sequence ID" value="NZ_RKRA01000001.1"/>
</dbReference>
<proteinExistence type="predicted"/>
<organism evidence="1 2">
    <name type="scientific">Georgenia muralis</name>
    <dbReference type="NCBI Taxonomy" id="154117"/>
    <lineage>
        <taxon>Bacteria</taxon>
        <taxon>Bacillati</taxon>
        <taxon>Actinomycetota</taxon>
        <taxon>Actinomycetes</taxon>
        <taxon>Micrococcales</taxon>
        <taxon>Bogoriellaceae</taxon>
        <taxon>Georgenia</taxon>
    </lineage>
</organism>
<reference evidence="1 2" key="1">
    <citation type="submission" date="2018-11" db="EMBL/GenBank/DDBJ databases">
        <title>Sequencing the genomes of 1000 actinobacteria strains.</title>
        <authorList>
            <person name="Klenk H.-P."/>
        </authorList>
    </citation>
    <scope>NUCLEOTIDE SEQUENCE [LARGE SCALE GENOMIC DNA]</scope>
    <source>
        <strain evidence="1 2">DSM 14418</strain>
    </source>
</reference>
<dbReference type="AlphaFoldDB" id="A0A3N5A5H4"/>
<evidence type="ECO:0000313" key="2">
    <source>
        <dbReference type="Proteomes" id="UP000280726"/>
    </source>
</evidence>
<gene>
    <name evidence="1" type="ORF">EDD32_3149</name>
</gene>
<dbReference type="EMBL" id="RKRA01000001">
    <property type="protein sequence ID" value="RPF28615.1"/>
    <property type="molecule type" value="Genomic_DNA"/>
</dbReference>
<name>A0A3N5A5H4_9MICO</name>
<accession>A0A3N5A5H4</accession>
<keyword evidence="2" id="KW-1185">Reference proteome</keyword>
<comment type="caution">
    <text evidence="1">The sequence shown here is derived from an EMBL/GenBank/DDBJ whole genome shotgun (WGS) entry which is preliminary data.</text>
</comment>
<dbReference type="Proteomes" id="UP000280726">
    <property type="component" value="Unassembled WGS sequence"/>
</dbReference>
<protein>
    <submittedName>
        <fullName evidence="1">Uncharacterized protein</fullName>
    </submittedName>
</protein>